<dbReference type="Proteomes" id="UP000324222">
    <property type="component" value="Unassembled WGS sequence"/>
</dbReference>
<evidence type="ECO:0000313" key="3">
    <source>
        <dbReference type="Proteomes" id="UP000324222"/>
    </source>
</evidence>
<dbReference type="EMBL" id="VSRR010008479">
    <property type="protein sequence ID" value="MPC48803.1"/>
    <property type="molecule type" value="Genomic_DNA"/>
</dbReference>
<dbReference type="PANTHER" id="PTHR34239">
    <property type="entry name" value="APPLE DOMAIN-CONTAINING PROTEIN"/>
    <property type="match status" value="1"/>
</dbReference>
<sequence length="320" mass="35147">MVDRENIPEMPRCLSSLASLSSGKKQRKMDSQDEDTTKRKKGSLEYPSGQLGNMHASAQPDTGLSHVNSAADRVLRADSLDHLSGLLNGEILKCLPDPLDELDKLTAAQPNCTSGDDTDFLKALEDLSGHFQGEEEKGEPLFECLAAILNSSLRHCPSFGAVKATCGKMKIPRNVPNLKLPTTNTAITKAFSLGSKFIDVGLLHTNGLIAKALVPIACCINDIGEKKGQNINCHLDGLNNSLRLLSSTVHYVNHLRKEVARIHVHDSALPDLCRWECEVGQDDLFLFDMVKKCEEAHRKEAREAFYPFLEGTTWLAVCPD</sequence>
<feature type="compositionally biased region" description="Basic and acidic residues" evidence="1">
    <location>
        <begin position="28"/>
        <end position="37"/>
    </location>
</feature>
<accession>A0A5B7FV28</accession>
<evidence type="ECO:0000313" key="2">
    <source>
        <dbReference type="EMBL" id="MPC48803.1"/>
    </source>
</evidence>
<dbReference type="OrthoDB" id="5988333at2759"/>
<gene>
    <name evidence="2" type="ORF">E2C01_042586</name>
</gene>
<proteinExistence type="predicted"/>
<name>A0A5B7FV28_PORTR</name>
<protein>
    <submittedName>
        <fullName evidence="2">Uncharacterized protein</fullName>
    </submittedName>
</protein>
<dbReference type="PANTHER" id="PTHR34239:SF2">
    <property type="entry name" value="TRANSPOSABLE ELEMENT P TRANSPOSASE_THAP9 CONSERVED DOMAIN-CONTAINING PROTEIN"/>
    <property type="match status" value="1"/>
</dbReference>
<keyword evidence="3" id="KW-1185">Reference proteome</keyword>
<evidence type="ECO:0000256" key="1">
    <source>
        <dbReference type="SAM" id="MobiDB-lite"/>
    </source>
</evidence>
<organism evidence="2 3">
    <name type="scientific">Portunus trituberculatus</name>
    <name type="common">Swimming crab</name>
    <name type="synonym">Neptunus trituberculatus</name>
    <dbReference type="NCBI Taxonomy" id="210409"/>
    <lineage>
        <taxon>Eukaryota</taxon>
        <taxon>Metazoa</taxon>
        <taxon>Ecdysozoa</taxon>
        <taxon>Arthropoda</taxon>
        <taxon>Crustacea</taxon>
        <taxon>Multicrustacea</taxon>
        <taxon>Malacostraca</taxon>
        <taxon>Eumalacostraca</taxon>
        <taxon>Eucarida</taxon>
        <taxon>Decapoda</taxon>
        <taxon>Pleocyemata</taxon>
        <taxon>Brachyura</taxon>
        <taxon>Eubrachyura</taxon>
        <taxon>Portunoidea</taxon>
        <taxon>Portunidae</taxon>
        <taxon>Portuninae</taxon>
        <taxon>Portunus</taxon>
    </lineage>
</organism>
<dbReference type="AlphaFoldDB" id="A0A5B7FV28"/>
<feature type="region of interest" description="Disordered" evidence="1">
    <location>
        <begin position="1"/>
        <end position="64"/>
    </location>
</feature>
<comment type="caution">
    <text evidence="2">The sequence shown here is derived from an EMBL/GenBank/DDBJ whole genome shotgun (WGS) entry which is preliminary data.</text>
</comment>
<reference evidence="2 3" key="1">
    <citation type="submission" date="2019-05" db="EMBL/GenBank/DDBJ databases">
        <title>Another draft genome of Portunus trituberculatus and its Hox gene families provides insights of decapod evolution.</title>
        <authorList>
            <person name="Jeong J.-H."/>
            <person name="Song I."/>
            <person name="Kim S."/>
            <person name="Choi T."/>
            <person name="Kim D."/>
            <person name="Ryu S."/>
            <person name="Kim W."/>
        </authorList>
    </citation>
    <scope>NUCLEOTIDE SEQUENCE [LARGE SCALE GENOMIC DNA]</scope>
    <source>
        <tissue evidence="2">Muscle</tissue>
    </source>
</reference>